<dbReference type="HAMAP" id="MF_00203">
    <property type="entry name" value="UvrC"/>
    <property type="match status" value="1"/>
</dbReference>
<dbReference type="RefSeq" id="WP_242941919.1">
    <property type="nucleotide sequence ID" value="NZ_FWWT01000012.1"/>
</dbReference>
<evidence type="ECO:0000259" key="10">
    <source>
        <dbReference type="PROSITE" id="PS50164"/>
    </source>
</evidence>
<keyword evidence="4 7" id="KW-0267">Excision nuclease</keyword>
<evidence type="ECO:0000256" key="8">
    <source>
        <dbReference type="SAM" id="Coils"/>
    </source>
</evidence>
<dbReference type="GO" id="GO:0003677">
    <property type="term" value="F:DNA binding"/>
    <property type="evidence" value="ECO:0007669"/>
    <property type="project" value="UniProtKB-UniRule"/>
</dbReference>
<feature type="domain" description="UvrC family homology region profile" evidence="11">
    <location>
        <begin position="249"/>
        <end position="485"/>
    </location>
</feature>
<feature type="domain" description="GIY-YIG" evidence="10">
    <location>
        <begin position="11"/>
        <end position="90"/>
    </location>
</feature>
<reference evidence="12 13" key="1">
    <citation type="submission" date="2017-04" db="EMBL/GenBank/DDBJ databases">
        <authorList>
            <person name="Afonso C.L."/>
            <person name="Miller P.J."/>
            <person name="Scott M.A."/>
            <person name="Spackman E."/>
            <person name="Goraichik I."/>
            <person name="Dimitrov K.M."/>
            <person name="Suarez D.L."/>
            <person name="Swayne D.E."/>
        </authorList>
    </citation>
    <scope>NUCLEOTIDE SEQUENCE [LARGE SCALE GENOMIC DNA]</scope>
    <source>
        <strain evidence="12 13">DSM 11270</strain>
    </source>
</reference>
<evidence type="ECO:0000256" key="4">
    <source>
        <dbReference type="ARBA" id="ARBA00022881"/>
    </source>
</evidence>
<dbReference type="SMART" id="SM00465">
    <property type="entry name" value="GIYc"/>
    <property type="match status" value="1"/>
</dbReference>
<dbReference type="PANTHER" id="PTHR30562">
    <property type="entry name" value="UVRC/OXIDOREDUCTASE"/>
    <property type="match status" value="1"/>
</dbReference>
<dbReference type="SUPFAM" id="SSF46600">
    <property type="entry name" value="C-terminal UvrC-binding domain of UvrB"/>
    <property type="match status" value="1"/>
</dbReference>
<sequence>MLEEKIKGLPDKPGVYLMKNNEDKIIYVGKAISLKNRVKSYFVGKKHDSAKTRALVKNIEDLEYILTDSELEALILECNLIKKHRPKYNISLKDDKNYPYVKITNEDFPRILITRNKVKDGNKYFGPYTSTTSLKTTLEVIRSIFPYRSCNQKIFRNTRPCLNAHIKKCLAPCVGRISKEDYQQIIKGVILFLEGKQDTLLTKLHDEMEQKSENLEFEQAAIIRDQIKSIETIVEKQKIITNGQENQDVIAMARGFNTVCVQIFIIRSGKLIGRENFFLSGTDESSRGEVIASFIKQYYNEQDFIPKEIIIEEEIPEKEVIGQWLSEKRGARVYVKMPHKGERKDLLELVGKNALEVLKLEEERLLQKKSTTEEAIMELQKQLNLPELPLRIECFDISNTQGTESVASMVVFTEGRPDKSQYRKFKIKTVEGPNDFASIYEVIDRRFSNVQKEKKQITDKRFSNLPDLVIIDGGKGQLSEARKAMKKHGFDYIPTYGLAEKEELLFTENQKEPTFLPRNSQGLYLLQRLRDEAHRFAITYHRSLRGKRNLASILDDIPGVGEKRKISLLKHFGSFKKIQQANLEELSEVEGINYTVAESIYNYLSTHQDLLLRMKKSKE</sequence>
<dbReference type="GO" id="GO:0009432">
    <property type="term" value="P:SOS response"/>
    <property type="evidence" value="ECO:0007669"/>
    <property type="project" value="UniProtKB-UniRule"/>
</dbReference>
<dbReference type="Pfam" id="PF02151">
    <property type="entry name" value="UVR"/>
    <property type="match status" value="1"/>
</dbReference>
<keyword evidence="6 7" id="KW-0742">SOS response</keyword>
<dbReference type="InterPro" id="IPR003583">
    <property type="entry name" value="Hlx-hairpin-Hlx_DNA-bd_motif"/>
</dbReference>
<dbReference type="GO" id="GO:0006289">
    <property type="term" value="P:nucleotide-excision repair"/>
    <property type="evidence" value="ECO:0007669"/>
    <property type="project" value="UniProtKB-UniRule"/>
</dbReference>
<evidence type="ECO:0000256" key="6">
    <source>
        <dbReference type="ARBA" id="ARBA00023236"/>
    </source>
</evidence>
<feature type="domain" description="UVR" evidence="9">
    <location>
        <begin position="198"/>
        <end position="233"/>
    </location>
</feature>
<evidence type="ECO:0000256" key="2">
    <source>
        <dbReference type="ARBA" id="ARBA00022763"/>
    </source>
</evidence>
<dbReference type="EMBL" id="FWWT01000012">
    <property type="protein sequence ID" value="SMB85528.1"/>
    <property type="molecule type" value="Genomic_DNA"/>
</dbReference>
<evidence type="ECO:0000256" key="5">
    <source>
        <dbReference type="ARBA" id="ARBA00023204"/>
    </source>
</evidence>
<dbReference type="SUPFAM" id="SSF82771">
    <property type="entry name" value="GIY-YIG endonuclease"/>
    <property type="match status" value="1"/>
</dbReference>
<dbReference type="InterPro" id="IPR038476">
    <property type="entry name" value="UvrC_RNase_H_dom_sf"/>
</dbReference>
<dbReference type="STRING" id="656914.SAMN00017405_1648"/>
<dbReference type="InterPro" id="IPR001162">
    <property type="entry name" value="UvrC_RNase_H_dom"/>
</dbReference>
<dbReference type="NCBIfam" id="NF001824">
    <property type="entry name" value="PRK00558.1-5"/>
    <property type="match status" value="1"/>
</dbReference>
<dbReference type="InterPro" id="IPR010994">
    <property type="entry name" value="RuvA_2-like"/>
</dbReference>
<evidence type="ECO:0000259" key="11">
    <source>
        <dbReference type="PROSITE" id="PS50165"/>
    </source>
</evidence>
<keyword evidence="13" id="KW-1185">Reference proteome</keyword>
<keyword evidence="1 7" id="KW-0963">Cytoplasm</keyword>
<evidence type="ECO:0000313" key="13">
    <source>
        <dbReference type="Proteomes" id="UP000192731"/>
    </source>
</evidence>
<dbReference type="Pfam" id="PF01541">
    <property type="entry name" value="GIY-YIG"/>
    <property type="match status" value="1"/>
</dbReference>
<dbReference type="NCBIfam" id="TIGR00194">
    <property type="entry name" value="uvrC"/>
    <property type="match status" value="1"/>
</dbReference>
<dbReference type="InterPro" id="IPR036876">
    <property type="entry name" value="UVR_dom_sf"/>
</dbReference>
<proteinExistence type="inferred from homology"/>
<comment type="function">
    <text evidence="7">The UvrABC repair system catalyzes the recognition and processing of DNA lesions. UvrC both incises the 5' and 3' sides of the lesion. The N-terminal half is responsible for the 3' incision and the C-terminal half is responsible for the 5' incision.</text>
</comment>
<name>A0A1W1UWK1_DESTI</name>
<dbReference type="Proteomes" id="UP000192731">
    <property type="component" value="Unassembled WGS sequence"/>
</dbReference>
<dbReference type="Pfam" id="PF12826">
    <property type="entry name" value="HHH_2"/>
    <property type="match status" value="1"/>
</dbReference>
<dbReference type="PROSITE" id="PS50151">
    <property type="entry name" value="UVR"/>
    <property type="match status" value="1"/>
</dbReference>
<feature type="coiled-coil region" evidence="8">
    <location>
        <begin position="355"/>
        <end position="382"/>
    </location>
</feature>
<dbReference type="Gene3D" id="1.10.150.20">
    <property type="entry name" value="5' to 3' exonuclease, C-terminal subdomain"/>
    <property type="match status" value="1"/>
</dbReference>
<dbReference type="GO" id="GO:0009380">
    <property type="term" value="C:excinuclease repair complex"/>
    <property type="evidence" value="ECO:0007669"/>
    <property type="project" value="InterPro"/>
</dbReference>
<organism evidence="12 13">
    <name type="scientific">Desulfonispora thiosulfatigenes DSM 11270</name>
    <dbReference type="NCBI Taxonomy" id="656914"/>
    <lineage>
        <taxon>Bacteria</taxon>
        <taxon>Bacillati</taxon>
        <taxon>Bacillota</taxon>
        <taxon>Clostridia</taxon>
        <taxon>Eubacteriales</taxon>
        <taxon>Peptococcaceae</taxon>
        <taxon>Desulfonispora</taxon>
    </lineage>
</organism>
<evidence type="ECO:0000256" key="3">
    <source>
        <dbReference type="ARBA" id="ARBA00022769"/>
    </source>
</evidence>
<evidence type="ECO:0000256" key="7">
    <source>
        <dbReference type="HAMAP-Rule" id="MF_00203"/>
    </source>
</evidence>
<dbReference type="InterPro" id="IPR035901">
    <property type="entry name" value="GIY-YIG_endonuc_sf"/>
</dbReference>
<comment type="similarity">
    <text evidence="7">Belongs to the UvrC family.</text>
</comment>
<dbReference type="InterPro" id="IPR047296">
    <property type="entry name" value="GIY-YIG_UvrC_Cho"/>
</dbReference>
<keyword evidence="2 7" id="KW-0227">DNA damage</keyword>
<accession>A0A1W1UWK1</accession>
<dbReference type="InterPro" id="IPR000305">
    <property type="entry name" value="GIY-YIG_endonuc"/>
</dbReference>
<evidence type="ECO:0000259" key="9">
    <source>
        <dbReference type="PROSITE" id="PS50151"/>
    </source>
</evidence>
<evidence type="ECO:0000313" key="12">
    <source>
        <dbReference type="EMBL" id="SMB85528.1"/>
    </source>
</evidence>
<dbReference type="CDD" id="cd10434">
    <property type="entry name" value="GIY-YIG_UvrC_Cho"/>
    <property type="match status" value="1"/>
</dbReference>
<dbReference type="PROSITE" id="PS50164">
    <property type="entry name" value="GIY_YIG"/>
    <property type="match status" value="1"/>
</dbReference>
<dbReference type="FunFam" id="3.40.1440.10:FF:000001">
    <property type="entry name" value="UvrABC system protein C"/>
    <property type="match status" value="1"/>
</dbReference>
<comment type="subcellular location">
    <subcellularLocation>
        <location evidence="7">Cytoplasm</location>
    </subcellularLocation>
</comment>
<dbReference type="Gene3D" id="4.10.860.10">
    <property type="entry name" value="UVR domain"/>
    <property type="match status" value="1"/>
</dbReference>
<keyword evidence="8" id="KW-0175">Coiled coil</keyword>
<dbReference type="InterPro" id="IPR041663">
    <property type="entry name" value="DisA/LigA_HHH"/>
</dbReference>
<dbReference type="SUPFAM" id="SSF47781">
    <property type="entry name" value="RuvA domain 2-like"/>
    <property type="match status" value="1"/>
</dbReference>
<keyword evidence="5 7" id="KW-0234">DNA repair</keyword>
<dbReference type="Gene3D" id="3.40.1440.10">
    <property type="entry name" value="GIY-YIG endonuclease"/>
    <property type="match status" value="1"/>
</dbReference>
<comment type="subunit">
    <text evidence="7">Interacts with UvrB in an incision complex.</text>
</comment>
<dbReference type="Pfam" id="PF08459">
    <property type="entry name" value="UvrC_RNaseH_dom"/>
    <property type="match status" value="1"/>
</dbReference>
<keyword evidence="3 7" id="KW-0228">DNA excision</keyword>
<dbReference type="PROSITE" id="PS50165">
    <property type="entry name" value="UVRC"/>
    <property type="match status" value="1"/>
</dbReference>
<dbReference type="InterPro" id="IPR004791">
    <property type="entry name" value="UvrC"/>
</dbReference>
<dbReference type="PANTHER" id="PTHR30562:SF1">
    <property type="entry name" value="UVRABC SYSTEM PROTEIN C"/>
    <property type="match status" value="1"/>
</dbReference>
<protein>
    <recommendedName>
        <fullName evidence="7">UvrABC system protein C</fullName>
        <shortName evidence="7">Protein UvrC</shortName>
    </recommendedName>
    <alternativeName>
        <fullName evidence="7">Excinuclease ABC subunit C</fullName>
    </alternativeName>
</protein>
<dbReference type="InterPro" id="IPR001943">
    <property type="entry name" value="UVR_dom"/>
</dbReference>
<dbReference type="SMART" id="SM00278">
    <property type="entry name" value="HhH1"/>
    <property type="match status" value="2"/>
</dbReference>
<evidence type="ECO:0000256" key="1">
    <source>
        <dbReference type="ARBA" id="ARBA00022490"/>
    </source>
</evidence>
<dbReference type="InterPro" id="IPR050066">
    <property type="entry name" value="UvrABC_protein_C"/>
</dbReference>
<dbReference type="GO" id="GO:0005737">
    <property type="term" value="C:cytoplasm"/>
    <property type="evidence" value="ECO:0007669"/>
    <property type="project" value="UniProtKB-SubCell"/>
</dbReference>
<dbReference type="Pfam" id="PF22920">
    <property type="entry name" value="UvrC_RNaseH"/>
    <property type="match status" value="1"/>
</dbReference>
<dbReference type="Gene3D" id="3.30.420.340">
    <property type="entry name" value="UvrC, RNAse H endonuclease domain"/>
    <property type="match status" value="1"/>
</dbReference>
<dbReference type="AlphaFoldDB" id="A0A1W1UWK1"/>
<dbReference type="GO" id="GO:0009381">
    <property type="term" value="F:excinuclease ABC activity"/>
    <property type="evidence" value="ECO:0007669"/>
    <property type="project" value="UniProtKB-UniRule"/>
</dbReference>
<gene>
    <name evidence="7" type="primary">uvrC</name>
    <name evidence="12" type="ORF">SAMN00017405_1648</name>
</gene>